<dbReference type="EMBL" id="NESQ01000022">
    <property type="protein sequence ID" value="PUU82760.1"/>
    <property type="molecule type" value="Genomic_DNA"/>
</dbReference>
<sequence>MPTPNGPLQEFFSQFNFQRYTYDPHKPAFEEFQRLCQARQWGASKIGEHEPAFLFAIEREQDIRRSLAGPNAPLQEFFSQFNFQRYTYDPHNPALEEFKRLCQERLWGPSKIREHETAFLLAVEREKDLRGSLTGPNVFLQEFFSQFNFERYTYDPHTPALEEFKRLCQARQWGYRKIREHETEFLLAVGRGQDRRESLPGPNVIEFFIRYEYPLFTYNLDASPKSELQRLAGLRKWGEANLSQVTEQFNKAVALDAREKSGYAASESTDSEDLEEQEVDLLVDWMWKQECCEYSYRGALPELNFRKLKRWKPVNEESEDSLSSTGSCEFEPLHIKFTQVVEEVFNSLLDEFCEITGFTPQQVLVGLYGQRRQGAEKQKAETVLGSVFVNIFDFLDVFQEILENPPTTNSGQLLRLLRPRATELQFPNEMMLGVYSSLTGRVFPFNVASKNGILALLLHPLKGFWKGRECVTRKFKREAGDELQATMEREGCAGVRRLILSREWDCFRRR</sequence>
<dbReference type="AlphaFoldDB" id="A0A2T7A4Y7"/>
<dbReference type="Proteomes" id="UP000244722">
    <property type="component" value="Unassembled WGS sequence"/>
</dbReference>
<proteinExistence type="predicted"/>
<comment type="caution">
    <text evidence="1">The sequence shown here is derived from an EMBL/GenBank/DDBJ whole genome shotgun (WGS) entry which is preliminary data.</text>
</comment>
<reference evidence="1 2" key="1">
    <citation type="submission" date="2017-04" db="EMBL/GenBank/DDBJ databases">
        <title>Draft genome sequence of Tuber borchii Vittad., a whitish edible truffle.</title>
        <authorList>
            <consortium name="DOE Joint Genome Institute"/>
            <person name="Murat C."/>
            <person name="Kuo A."/>
            <person name="Barry K.W."/>
            <person name="Clum A."/>
            <person name="Dockter R.B."/>
            <person name="Fauchery L."/>
            <person name="Iotti M."/>
            <person name="Kohler A."/>
            <person name="Labutti K."/>
            <person name="Lindquist E.A."/>
            <person name="Lipzen A."/>
            <person name="Ohm R.A."/>
            <person name="Wang M."/>
            <person name="Grigoriev I.V."/>
            <person name="Zambonelli A."/>
            <person name="Martin F.M."/>
        </authorList>
    </citation>
    <scope>NUCLEOTIDE SEQUENCE [LARGE SCALE GENOMIC DNA]</scope>
    <source>
        <strain evidence="1 2">Tbo3840</strain>
    </source>
</reference>
<evidence type="ECO:0000313" key="1">
    <source>
        <dbReference type="EMBL" id="PUU82760.1"/>
    </source>
</evidence>
<evidence type="ECO:0000313" key="2">
    <source>
        <dbReference type="Proteomes" id="UP000244722"/>
    </source>
</evidence>
<protein>
    <submittedName>
        <fullName evidence="1">Uncharacterized protein</fullName>
    </submittedName>
</protein>
<organism evidence="1 2">
    <name type="scientific">Tuber borchii</name>
    <name type="common">White truffle</name>
    <dbReference type="NCBI Taxonomy" id="42251"/>
    <lineage>
        <taxon>Eukaryota</taxon>
        <taxon>Fungi</taxon>
        <taxon>Dikarya</taxon>
        <taxon>Ascomycota</taxon>
        <taxon>Pezizomycotina</taxon>
        <taxon>Pezizomycetes</taxon>
        <taxon>Pezizales</taxon>
        <taxon>Tuberaceae</taxon>
        <taxon>Tuber</taxon>
    </lineage>
</organism>
<gene>
    <name evidence="1" type="ORF">B9Z19DRAFT_327503</name>
</gene>
<accession>A0A2T7A4Y7</accession>
<dbReference type="OrthoDB" id="6105938at2759"/>
<name>A0A2T7A4Y7_TUBBO</name>
<keyword evidence="2" id="KW-1185">Reference proteome</keyword>